<keyword evidence="1" id="KW-0812">Transmembrane</keyword>
<feature type="transmembrane region" description="Helical" evidence="1">
    <location>
        <begin position="12"/>
        <end position="30"/>
    </location>
</feature>
<dbReference type="EMBL" id="CP012673">
    <property type="protein sequence ID" value="AUX45342.1"/>
    <property type="molecule type" value="Genomic_DNA"/>
</dbReference>
<dbReference type="SUPFAM" id="SSF81301">
    <property type="entry name" value="Nucleotidyltransferase"/>
    <property type="match status" value="1"/>
</dbReference>
<evidence type="ECO:0000256" key="1">
    <source>
        <dbReference type="SAM" id="Phobius"/>
    </source>
</evidence>
<reference evidence="2 3" key="1">
    <citation type="submission" date="2015-09" db="EMBL/GenBank/DDBJ databases">
        <title>Sorangium comparison.</title>
        <authorList>
            <person name="Zaburannyi N."/>
            <person name="Bunk B."/>
            <person name="Overmann J."/>
            <person name="Mueller R."/>
        </authorList>
    </citation>
    <scope>NUCLEOTIDE SEQUENCE [LARGE SCALE GENOMIC DNA]</scope>
    <source>
        <strain evidence="2 3">So ce26</strain>
    </source>
</reference>
<dbReference type="Proteomes" id="UP000238348">
    <property type="component" value="Chromosome"/>
</dbReference>
<keyword evidence="1" id="KW-1133">Transmembrane helix</keyword>
<organism evidence="2 3">
    <name type="scientific">Sorangium cellulosum</name>
    <name type="common">Polyangium cellulosum</name>
    <dbReference type="NCBI Taxonomy" id="56"/>
    <lineage>
        <taxon>Bacteria</taxon>
        <taxon>Pseudomonadati</taxon>
        <taxon>Myxococcota</taxon>
        <taxon>Polyangia</taxon>
        <taxon>Polyangiales</taxon>
        <taxon>Polyangiaceae</taxon>
        <taxon>Sorangium</taxon>
    </lineage>
</organism>
<name>A0A2L0F185_SORCE</name>
<gene>
    <name evidence="2" type="ORF">SOCE26_068240</name>
</gene>
<accession>A0A2L0F185</accession>
<dbReference type="OrthoDB" id="5520054at2"/>
<evidence type="ECO:0000313" key="3">
    <source>
        <dbReference type="Proteomes" id="UP000238348"/>
    </source>
</evidence>
<keyword evidence="1" id="KW-0472">Membrane</keyword>
<evidence type="ECO:0008006" key="4">
    <source>
        <dbReference type="Google" id="ProtNLM"/>
    </source>
</evidence>
<dbReference type="InterPro" id="IPR043519">
    <property type="entry name" value="NT_sf"/>
</dbReference>
<sequence length="154" mass="17093">MLQGLVEAGVEYIVVGGAAGVILGAPIVTLDLDIVHRRTPDNVDRLHAWLLAHGAYHRFDLANRRLPPGRDLLLGQGHLNLQTDLGKLDVLCELGPDEDYENLLADTVLVENDTMRLRVLGLRRLIAVKARTGRPKDRAVLPLLMATLDEQERR</sequence>
<dbReference type="RefSeq" id="WP_159397575.1">
    <property type="nucleotide sequence ID" value="NZ_CP012673.1"/>
</dbReference>
<evidence type="ECO:0000313" key="2">
    <source>
        <dbReference type="EMBL" id="AUX45342.1"/>
    </source>
</evidence>
<dbReference type="Gene3D" id="3.30.460.40">
    <property type="match status" value="1"/>
</dbReference>
<protein>
    <recommendedName>
        <fullName evidence="4">Nucleotidyltransferase</fullName>
    </recommendedName>
</protein>
<proteinExistence type="predicted"/>
<dbReference type="AlphaFoldDB" id="A0A2L0F185"/>